<evidence type="ECO:0000256" key="1">
    <source>
        <dbReference type="ARBA" id="ARBA00023002"/>
    </source>
</evidence>
<keyword evidence="1 3" id="KW-0560">Oxidoreductase</keyword>
<evidence type="ECO:0000313" key="4">
    <source>
        <dbReference type="Proteomes" id="UP000009328"/>
    </source>
</evidence>
<dbReference type="AlphaFoldDB" id="K0KM30"/>
<dbReference type="eggNOG" id="ENOG502S23X">
    <property type="taxonomic scope" value="Eukaryota"/>
</dbReference>
<dbReference type="PANTHER" id="PTHR14239:SF10">
    <property type="entry name" value="REDUCTASE"/>
    <property type="match status" value="1"/>
</dbReference>
<dbReference type="Gene3D" id="3.40.50.720">
    <property type="entry name" value="NAD(P)-binding Rossmann-like Domain"/>
    <property type="match status" value="1"/>
</dbReference>
<name>K0KM30_WICCF</name>
<evidence type="ECO:0000313" key="3">
    <source>
        <dbReference type="EMBL" id="CCH42429.1"/>
    </source>
</evidence>
<dbReference type="HOGENOM" id="CLU_076368_0_2_1"/>
<dbReference type="GO" id="GO:0016491">
    <property type="term" value="F:oxidoreductase activity"/>
    <property type="evidence" value="ECO:0007669"/>
    <property type="project" value="UniProtKB-KW"/>
</dbReference>
<dbReference type="EMBL" id="CAIF01000044">
    <property type="protein sequence ID" value="CCH42429.1"/>
    <property type="molecule type" value="Genomic_DNA"/>
</dbReference>
<comment type="caution">
    <text evidence="3">The sequence shown here is derived from an EMBL/GenBank/DDBJ whole genome shotgun (WGS) entry which is preliminary data.</text>
</comment>
<dbReference type="Pfam" id="PF03807">
    <property type="entry name" value="F420_oxidored"/>
    <property type="match status" value="1"/>
</dbReference>
<dbReference type="InterPro" id="IPR051267">
    <property type="entry name" value="STEAP_metalloreductase"/>
</dbReference>
<dbReference type="EC" id="1.16.1.-" evidence="3"/>
<keyword evidence="4" id="KW-1185">Reference proteome</keyword>
<feature type="domain" description="Pyrroline-5-carboxylate reductase catalytic N-terminal" evidence="2">
    <location>
        <begin position="4"/>
        <end position="96"/>
    </location>
</feature>
<dbReference type="Proteomes" id="UP000009328">
    <property type="component" value="Unassembled WGS sequence"/>
</dbReference>
<dbReference type="InterPro" id="IPR036291">
    <property type="entry name" value="NAD(P)-bd_dom_sf"/>
</dbReference>
<dbReference type="InParanoid" id="K0KM30"/>
<sequence length="278" mass="30105">MSETIGVIGVGQIGGTVARLAIDAGYKVVLSNSRGPESLSGVISSLGENAKADTSANIAKDENINIIVLSIPLNAVPTLLPSLGLKNKVILDTSNYYPFREGNLEELDSNKLTTSEYVLKYLDSSNKYVKIFNNIISFQLRSSATQDESKQTILPIAGDDEAKKVANEFSKKIGYKTYDVGPLSLSWKFEPNTPFYVGAYLPQPPEGSDHEALKTFFKKTPANPLTHEQAKQVIDATERPAVVGGSFEATPKFLLEIITELYAEEAQAKASGTAKLVL</sequence>
<reference evidence="3 4" key="1">
    <citation type="journal article" date="2012" name="Eukaryot. Cell">
        <title>Draft genome sequence of Wickerhamomyces ciferrii NRRL Y-1031 F-60-10.</title>
        <authorList>
            <person name="Schneider J."/>
            <person name="Andrea H."/>
            <person name="Blom J."/>
            <person name="Jaenicke S."/>
            <person name="Ruckert C."/>
            <person name="Schorsch C."/>
            <person name="Szczepanowski R."/>
            <person name="Farwick M."/>
            <person name="Goesmann A."/>
            <person name="Puhler A."/>
            <person name="Schaffer S."/>
            <person name="Tauch A."/>
            <person name="Kohler T."/>
            <person name="Brinkrolf K."/>
        </authorList>
    </citation>
    <scope>NUCLEOTIDE SEQUENCE [LARGE SCALE GENOMIC DNA]</scope>
    <source>
        <strain evidence="4">ATCC 14091 / BCRC 22168 / CBS 111 / JCM 3599 / NBRC 0793 / NRRL Y-1031 F-60-10</strain>
    </source>
</reference>
<protein>
    <submittedName>
        <fullName evidence="3">Metalloreductase STEAP3</fullName>
        <ecNumber evidence="3">1.16.1.-</ecNumber>
    </submittedName>
</protein>
<dbReference type="SUPFAM" id="SSF51735">
    <property type="entry name" value="NAD(P)-binding Rossmann-fold domains"/>
    <property type="match status" value="1"/>
</dbReference>
<accession>K0KM30</accession>
<evidence type="ECO:0000259" key="2">
    <source>
        <dbReference type="Pfam" id="PF03807"/>
    </source>
</evidence>
<dbReference type="PANTHER" id="PTHR14239">
    <property type="entry name" value="DUDULIN-RELATED"/>
    <property type="match status" value="1"/>
</dbReference>
<proteinExistence type="predicted"/>
<organism evidence="3 4">
    <name type="scientific">Wickerhamomyces ciferrii (strain ATCC 14091 / BCRC 22168 / CBS 111 / JCM 3599 / NBRC 0793 / NRRL Y-1031 F-60-10)</name>
    <name type="common">Yeast</name>
    <name type="synonym">Pichia ciferrii</name>
    <dbReference type="NCBI Taxonomy" id="1206466"/>
    <lineage>
        <taxon>Eukaryota</taxon>
        <taxon>Fungi</taxon>
        <taxon>Dikarya</taxon>
        <taxon>Ascomycota</taxon>
        <taxon>Saccharomycotina</taxon>
        <taxon>Saccharomycetes</taxon>
        <taxon>Phaffomycetales</taxon>
        <taxon>Wickerhamomycetaceae</taxon>
        <taxon>Wickerhamomyces</taxon>
    </lineage>
</organism>
<dbReference type="InterPro" id="IPR028939">
    <property type="entry name" value="P5C_Rdtase_cat_N"/>
</dbReference>
<gene>
    <name evidence="3" type="ORF">BN7_1974</name>
</gene>